<comment type="caution">
    <text evidence="2">The sequence shown here is derived from an EMBL/GenBank/DDBJ whole genome shotgun (WGS) entry which is preliminary data.</text>
</comment>
<dbReference type="Proteomes" id="UP001183794">
    <property type="component" value="Unassembled WGS sequence"/>
</dbReference>
<gene>
    <name evidence="2" type="ORF">J2S62_001499</name>
</gene>
<sequence>MMIVIGVAFTASGVFIWFTDSAWLALTSVVFGLAVILGGMLTWSQSDGSIGSFRVLISACVMFAILCAITVVHATVAPQDFDGMLRPLYALIAGYLGLALFGGGLIFLLIRSLRNARSRAATPPSTE</sequence>
<keyword evidence="1" id="KW-0472">Membrane</keyword>
<reference evidence="2 3" key="1">
    <citation type="submission" date="2023-07" db="EMBL/GenBank/DDBJ databases">
        <title>Sequencing the genomes of 1000 actinobacteria strains.</title>
        <authorList>
            <person name="Klenk H.-P."/>
        </authorList>
    </citation>
    <scope>NUCLEOTIDE SEQUENCE [LARGE SCALE GENOMIC DNA]</scope>
    <source>
        <strain evidence="2 3">DSM 22966</strain>
    </source>
</reference>
<evidence type="ECO:0000313" key="2">
    <source>
        <dbReference type="EMBL" id="MDR7347242.1"/>
    </source>
</evidence>
<evidence type="ECO:0008006" key="4">
    <source>
        <dbReference type="Google" id="ProtNLM"/>
    </source>
</evidence>
<feature type="transmembrane region" description="Helical" evidence="1">
    <location>
        <begin position="55"/>
        <end position="76"/>
    </location>
</feature>
<accession>A0ABU2B0V8</accession>
<feature type="transmembrane region" description="Helical" evidence="1">
    <location>
        <begin position="23"/>
        <end position="43"/>
    </location>
</feature>
<feature type="transmembrane region" description="Helical" evidence="1">
    <location>
        <begin position="88"/>
        <end position="110"/>
    </location>
</feature>
<keyword evidence="3" id="KW-1185">Reference proteome</keyword>
<proteinExistence type="predicted"/>
<protein>
    <recommendedName>
        <fullName evidence="4">Integral membrane protein</fullName>
    </recommendedName>
</protein>
<dbReference type="EMBL" id="JAVDYJ010000001">
    <property type="protein sequence ID" value="MDR7347242.1"/>
    <property type="molecule type" value="Genomic_DNA"/>
</dbReference>
<keyword evidence="1" id="KW-1133">Transmembrane helix</keyword>
<name>A0ABU2B0V8_9MICC</name>
<organism evidence="2 3">
    <name type="scientific">Enteractinococcus fodinae</name>
    <dbReference type="NCBI Taxonomy" id="684663"/>
    <lineage>
        <taxon>Bacteria</taxon>
        <taxon>Bacillati</taxon>
        <taxon>Actinomycetota</taxon>
        <taxon>Actinomycetes</taxon>
        <taxon>Micrococcales</taxon>
        <taxon>Micrococcaceae</taxon>
    </lineage>
</organism>
<keyword evidence="1" id="KW-0812">Transmembrane</keyword>
<evidence type="ECO:0000313" key="3">
    <source>
        <dbReference type="Proteomes" id="UP001183794"/>
    </source>
</evidence>
<evidence type="ECO:0000256" key="1">
    <source>
        <dbReference type="SAM" id="Phobius"/>
    </source>
</evidence>